<protein>
    <submittedName>
        <fullName evidence="6">Pitrilysin family protein</fullName>
    </submittedName>
</protein>
<dbReference type="EMBL" id="CP130612">
    <property type="protein sequence ID" value="WKW12627.1"/>
    <property type="molecule type" value="Genomic_DNA"/>
</dbReference>
<accession>A0AA49K0P2</accession>
<evidence type="ECO:0000259" key="4">
    <source>
        <dbReference type="Pfam" id="PF00675"/>
    </source>
</evidence>
<sequence length="445" mass="48709">MQRLRHGLLAMACALPLAAQQPTPVKIESFTLTNGLKVHVVEDHSAQVVAVNVWYDVGSRNERPGRTGFAHLFEHMMFQGSQNVGKMEHGQLVERAGGTYNGSTQPDRTNYFQTVPSNRLNLALWLEADRMRSLVISAENLENQRQAVKEERRLRVDNQPYSAAFIDSLPLLFDRERCFAYAHSIIGSMADLDAASVDDVRDFFRTHYAPNTATLVVVGDVTPQQVMRLTQQYFGNIPAGPARDAVRCDAAPGVGSASVRRVADEKASLPAVLTAVRVVAPSHADYPALALLSTILGEGESSRLNRAMVRGSKSSVAVQALHDPFGPMRGAGVFGALAIANGGVPVDSVRSELARELFDVADRIDAEELEKAKNAWRARTIFGRQRAADVAEALQFADMYLGSPDALNTEAARYAAVTLADMRRVARTYLRPERSLTLVIAPEDR</sequence>
<dbReference type="InterPro" id="IPR011249">
    <property type="entry name" value="Metalloenz_LuxS/M16"/>
</dbReference>
<dbReference type="Gene3D" id="3.30.830.10">
    <property type="entry name" value="Metalloenzyme, LuxS/M16 peptidase-like"/>
    <property type="match status" value="2"/>
</dbReference>
<feature type="signal peptide" evidence="3">
    <location>
        <begin position="1"/>
        <end position="19"/>
    </location>
</feature>
<dbReference type="InterPro" id="IPR011765">
    <property type="entry name" value="Pept_M16_N"/>
</dbReference>
<dbReference type="EMBL" id="CP130613">
    <property type="protein sequence ID" value="WKW15534.1"/>
    <property type="molecule type" value="Genomic_DNA"/>
</dbReference>
<organism evidence="6">
    <name type="scientific">Pseudogemmatithrix spongiicola</name>
    <dbReference type="NCBI Taxonomy" id="3062599"/>
    <lineage>
        <taxon>Bacteria</taxon>
        <taxon>Pseudomonadati</taxon>
        <taxon>Gemmatimonadota</taxon>
        <taxon>Gemmatimonadia</taxon>
        <taxon>Gemmatimonadales</taxon>
        <taxon>Gemmatimonadaceae</taxon>
        <taxon>Pseudogemmatithrix</taxon>
    </lineage>
</organism>
<dbReference type="Pfam" id="PF00675">
    <property type="entry name" value="Peptidase_M16"/>
    <property type="match status" value="1"/>
</dbReference>
<name>A0AA49Q578_9BACT</name>
<proteinExistence type="inferred from homology"/>
<dbReference type="InterPro" id="IPR007863">
    <property type="entry name" value="Peptidase_M16_C"/>
</dbReference>
<dbReference type="AlphaFoldDB" id="A0AA49Q578"/>
<dbReference type="GO" id="GO:0046872">
    <property type="term" value="F:metal ion binding"/>
    <property type="evidence" value="ECO:0007669"/>
    <property type="project" value="InterPro"/>
</dbReference>
<dbReference type="InterPro" id="IPR050361">
    <property type="entry name" value="MPP/UQCRC_Complex"/>
</dbReference>
<feature type="domain" description="Peptidase M16 C-terminal" evidence="5">
    <location>
        <begin position="196"/>
        <end position="375"/>
    </location>
</feature>
<evidence type="ECO:0000259" key="5">
    <source>
        <dbReference type="Pfam" id="PF05193"/>
    </source>
</evidence>
<evidence type="ECO:0000256" key="2">
    <source>
        <dbReference type="SAM" id="Coils"/>
    </source>
</evidence>
<dbReference type="KEGG" id="pspc:Strain318_001923"/>
<evidence type="ECO:0000313" key="7">
    <source>
        <dbReference type="EMBL" id="WKW15534.1"/>
    </source>
</evidence>
<dbReference type="Pfam" id="PF05193">
    <property type="entry name" value="Peptidase_M16_C"/>
    <property type="match status" value="1"/>
</dbReference>
<feature type="coiled-coil region" evidence="2">
    <location>
        <begin position="131"/>
        <end position="158"/>
    </location>
</feature>
<evidence type="ECO:0000256" key="3">
    <source>
        <dbReference type="SAM" id="SignalP"/>
    </source>
</evidence>
<feature type="domain" description="Peptidase M16 N-terminal" evidence="4">
    <location>
        <begin position="38"/>
        <end position="153"/>
    </location>
</feature>
<evidence type="ECO:0000313" key="8">
    <source>
        <dbReference type="Proteomes" id="UP001229955"/>
    </source>
</evidence>
<dbReference type="PANTHER" id="PTHR11851">
    <property type="entry name" value="METALLOPROTEASE"/>
    <property type="match status" value="1"/>
</dbReference>
<dbReference type="Proteomes" id="UP001229955">
    <property type="component" value="Chromosome"/>
</dbReference>
<dbReference type="PANTHER" id="PTHR11851:SF49">
    <property type="entry name" value="MITOCHONDRIAL-PROCESSING PEPTIDASE SUBUNIT ALPHA"/>
    <property type="match status" value="1"/>
</dbReference>
<evidence type="ECO:0000313" key="6">
    <source>
        <dbReference type="EMBL" id="WKW12627.1"/>
    </source>
</evidence>
<feature type="chain" id="PRO_5041344711" evidence="3">
    <location>
        <begin position="20"/>
        <end position="445"/>
    </location>
</feature>
<reference evidence="6" key="1">
    <citation type="submission" date="2023-07" db="EMBL/GenBank/DDBJ databases">
        <authorList>
            <person name="Haufschild T."/>
            <person name="Kallscheuer N."/>
            <person name="Hammer J."/>
            <person name="Kohn T."/>
            <person name="Kabuu M."/>
            <person name="Jogler M."/>
            <person name="Wohfarth N."/>
            <person name="Heuer A."/>
            <person name="Rohde M."/>
            <person name="van Teeseling M.C.F."/>
            <person name="Jogler C."/>
        </authorList>
    </citation>
    <scope>NUCLEOTIDE SEQUENCE</scope>
    <source>
        <strain evidence="6">Strain 138</strain>
        <strain evidence="7">Strain 318</strain>
    </source>
</reference>
<keyword evidence="3" id="KW-0732">Signal</keyword>
<dbReference type="RefSeq" id="WP_367885507.1">
    <property type="nucleotide sequence ID" value="NZ_CP130612.1"/>
</dbReference>
<keyword evidence="8" id="KW-1185">Reference proteome</keyword>
<gene>
    <name evidence="6" type="ORF">Strain138_001924</name>
    <name evidence="7" type="ORF">Strain318_001923</name>
</gene>
<keyword evidence="2" id="KW-0175">Coiled coil</keyword>
<accession>A0AA49Q578</accession>
<evidence type="ECO:0000256" key="1">
    <source>
        <dbReference type="ARBA" id="ARBA00007261"/>
    </source>
</evidence>
<comment type="similarity">
    <text evidence="1">Belongs to the peptidase M16 family.</text>
</comment>
<dbReference type="SUPFAM" id="SSF63411">
    <property type="entry name" value="LuxS/MPP-like metallohydrolase"/>
    <property type="match status" value="2"/>
</dbReference>